<name>A0A4U0TUL3_9PEZI</name>
<protein>
    <submittedName>
        <fullName evidence="1">Uncharacterized protein</fullName>
    </submittedName>
</protein>
<reference evidence="1 2" key="1">
    <citation type="submission" date="2017-03" db="EMBL/GenBank/DDBJ databases">
        <title>Genomes of endolithic fungi from Antarctica.</title>
        <authorList>
            <person name="Coleine C."/>
            <person name="Masonjones S."/>
            <person name="Stajich J.E."/>
        </authorList>
    </citation>
    <scope>NUCLEOTIDE SEQUENCE [LARGE SCALE GENOMIC DNA]</scope>
    <source>
        <strain evidence="1 2">CCFEE 6315</strain>
    </source>
</reference>
<dbReference type="EMBL" id="NAJL01000032">
    <property type="protein sequence ID" value="TKA25887.1"/>
    <property type="molecule type" value="Genomic_DNA"/>
</dbReference>
<accession>A0A4U0TUL3</accession>
<sequence>MQSTSTSAPLGAGHAPLTEREKQYLKKHYGNEFHFLRAYALSIYKEEDREEGREILRGMMEAEDNMDDEEDDESENSFLADLEADPMSHLADRFFDEQQLDWIKKHYRHSANFLLSVGLKPYDDEDCQEGVINPQVPAQVLRSPLIGQAKMNSPSSDDSPWESELLRKGEEFWNWKRMLEGTLVEHGSLGHVIYECRYCEPVLPPEKEPSESGDAFLIRWREFYQRDSQAFALILARLDNAYIADLELMHGLLLRKTLSTSRELYLAVLDIYMTTDRVDIQEAIATINSVKLIGSDTEKYIETFLQCVGKLQKAFEQYAYFNEWNTNELQLSDGLIRLLFVQGTLHQEWLRTWRYIPPANKQDIRLSQSLLFIDQTAGRLSKLDLGYCSTTRNTQNKNVNGPSKGQHSAGALFLGSGYSPPFNSAGKDFGQQHYRNDLHFPLTYGLRIHDEEDGDEVTSQVESQLDEAEQRRLEEYFGGESYSLTDHGAQFLSIHKYADGKSGRRMVAECMMYESDAKEAGEDHETSDMMSPSSDRIFDDEQLASLDPNALALFGHYAAE</sequence>
<dbReference type="OrthoDB" id="4232400at2759"/>
<dbReference type="AlphaFoldDB" id="A0A4U0TUL3"/>
<evidence type="ECO:0000313" key="2">
    <source>
        <dbReference type="Proteomes" id="UP000308549"/>
    </source>
</evidence>
<evidence type="ECO:0000313" key="1">
    <source>
        <dbReference type="EMBL" id="TKA25887.1"/>
    </source>
</evidence>
<comment type="caution">
    <text evidence="1">The sequence shown here is derived from an EMBL/GenBank/DDBJ whole genome shotgun (WGS) entry which is preliminary data.</text>
</comment>
<gene>
    <name evidence="1" type="ORF">B0A50_05642</name>
</gene>
<organism evidence="1 2">
    <name type="scientific">Salinomyces thailandicus</name>
    <dbReference type="NCBI Taxonomy" id="706561"/>
    <lineage>
        <taxon>Eukaryota</taxon>
        <taxon>Fungi</taxon>
        <taxon>Dikarya</taxon>
        <taxon>Ascomycota</taxon>
        <taxon>Pezizomycotina</taxon>
        <taxon>Dothideomycetes</taxon>
        <taxon>Dothideomycetidae</taxon>
        <taxon>Mycosphaerellales</taxon>
        <taxon>Teratosphaeriaceae</taxon>
        <taxon>Salinomyces</taxon>
    </lineage>
</organism>
<dbReference type="Proteomes" id="UP000308549">
    <property type="component" value="Unassembled WGS sequence"/>
</dbReference>
<proteinExistence type="predicted"/>
<keyword evidence="2" id="KW-1185">Reference proteome</keyword>